<dbReference type="Gene3D" id="1.10.8.430">
    <property type="entry name" value="Helical domain of apoptotic protease-activating factors"/>
    <property type="match status" value="1"/>
</dbReference>
<dbReference type="Gene3D" id="1.10.10.10">
    <property type="entry name" value="Winged helix-like DNA-binding domain superfamily/Winged helix DNA-binding domain"/>
    <property type="match status" value="1"/>
</dbReference>
<organism evidence="3">
    <name type="scientific">Panicum hallii</name>
    <dbReference type="NCBI Taxonomy" id="206008"/>
    <lineage>
        <taxon>Eukaryota</taxon>
        <taxon>Viridiplantae</taxon>
        <taxon>Streptophyta</taxon>
        <taxon>Embryophyta</taxon>
        <taxon>Tracheophyta</taxon>
        <taxon>Spermatophyta</taxon>
        <taxon>Magnoliopsida</taxon>
        <taxon>Liliopsida</taxon>
        <taxon>Poales</taxon>
        <taxon>Poaceae</taxon>
        <taxon>PACMAD clade</taxon>
        <taxon>Panicoideae</taxon>
        <taxon>Panicodae</taxon>
        <taxon>Paniceae</taxon>
        <taxon>Panicinae</taxon>
        <taxon>Panicum</taxon>
        <taxon>Panicum sect. Panicum</taxon>
    </lineage>
</organism>
<evidence type="ECO:0000313" key="3">
    <source>
        <dbReference type="EMBL" id="PVH34005.1"/>
    </source>
</evidence>
<keyword evidence="1" id="KW-0677">Repeat</keyword>
<name>A0A2T8I8L1_9POAL</name>
<proteinExistence type="predicted"/>
<dbReference type="PANTHER" id="PTHR36766:SF73">
    <property type="entry name" value="NB-ARC DOMAIN-CONTAINING PROTEIN"/>
    <property type="match status" value="1"/>
</dbReference>
<dbReference type="InterPro" id="IPR036388">
    <property type="entry name" value="WH-like_DNA-bd_sf"/>
</dbReference>
<evidence type="ECO:0000259" key="2">
    <source>
        <dbReference type="Pfam" id="PF00931"/>
    </source>
</evidence>
<dbReference type="Pfam" id="PF00931">
    <property type="entry name" value="NB-ARC"/>
    <property type="match status" value="1"/>
</dbReference>
<dbReference type="Proteomes" id="UP000243499">
    <property type="component" value="Chromosome 8"/>
</dbReference>
<dbReference type="GO" id="GO:0043531">
    <property type="term" value="F:ADP binding"/>
    <property type="evidence" value="ECO:0007669"/>
    <property type="project" value="InterPro"/>
</dbReference>
<feature type="domain" description="NB-ARC" evidence="2">
    <location>
        <begin position="157"/>
        <end position="318"/>
    </location>
</feature>
<evidence type="ECO:0000256" key="1">
    <source>
        <dbReference type="ARBA" id="ARBA00022737"/>
    </source>
</evidence>
<reference evidence="3" key="1">
    <citation type="submission" date="2018-04" db="EMBL/GenBank/DDBJ databases">
        <title>WGS assembly of Panicum hallii.</title>
        <authorList>
            <person name="Lovell J."/>
            <person name="Jenkins J."/>
            <person name="Lowry D."/>
            <person name="Mamidi S."/>
            <person name="Sreedasyam A."/>
            <person name="Weng X."/>
            <person name="Barry K."/>
            <person name="Bonette J."/>
            <person name="Campitelli B."/>
            <person name="Daum C."/>
            <person name="Gordon S."/>
            <person name="Gould B."/>
            <person name="Lipzen A."/>
            <person name="Macqueen A."/>
            <person name="Palacio-Mejia J."/>
            <person name="Plott C."/>
            <person name="Shakirov E."/>
            <person name="Shu S."/>
            <person name="Yoshinaga Y."/>
            <person name="Zane M."/>
            <person name="Rokhsar D."/>
            <person name="Grimwood J."/>
            <person name="Schmutz J."/>
            <person name="Juenger T."/>
        </authorList>
    </citation>
    <scope>NUCLEOTIDE SEQUENCE [LARGE SCALE GENOMIC DNA]</scope>
    <source>
        <strain evidence="3">FIL2</strain>
    </source>
</reference>
<sequence length="449" mass="51054">MIRIVSAPKGYSKCLDMSSDKFIDQVLKNWRNRLQATYSSGSLVEAYCHQVNTCIQIALLCVEEDSQKRPNIGKIVEKLNEIDSAIGELPQKVSGMAMHNNKNIGMRKESEDIKGQHQNINLMTGPSCSELEAVDARETSSNAVEELIVVRTEEKWKIIAFLLLESKSKKIVILPIYGIGGIGKTTFERLIYNDPKFKYYSRVWIHVSQIFDLNKIYESIILKLSEKESRANERQMINSCLLKLLSGKKILIVLDDLWEDGQFHLQELKDMLYHADSNIIILVTTRSQRVAGIICTNLQPYKILPLTNDMCWDIIKQRSAFEARDDKKQLTDIGREIAQKCGGVALAAQSLGFTLRSMNFDQWMKVKDSDTWNEPVSNDASLPNYVLASLKLSCSHMGSSLKKCFTYCAIFPKGNKIAKDDVIYQWISSDFIKPTKILSDMQLDVEKSR</sequence>
<dbReference type="Gramene" id="PVH34005">
    <property type="protein sequence ID" value="PVH34005"/>
    <property type="gene ID" value="PAHAL_8G118500"/>
</dbReference>
<dbReference type="InterPro" id="IPR002182">
    <property type="entry name" value="NB-ARC"/>
</dbReference>
<protein>
    <recommendedName>
        <fullName evidence="2">NB-ARC domain-containing protein</fullName>
    </recommendedName>
</protein>
<dbReference type="InterPro" id="IPR042197">
    <property type="entry name" value="Apaf_helical"/>
</dbReference>
<dbReference type="SUPFAM" id="SSF52540">
    <property type="entry name" value="P-loop containing nucleoside triphosphate hydrolases"/>
    <property type="match status" value="1"/>
</dbReference>
<gene>
    <name evidence="3" type="ORF">PAHAL_8G118500</name>
</gene>
<dbReference type="Gene3D" id="3.40.50.300">
    <property type="entry name" value="P-loop containing nucleotide triphosphate hydrolases"/>
    <property type="match status" value="1"/>
</dbReference>
<dbReference type="AlphaFoldDB" id="A0A2T8I8L1"/>
<accession>A0A2T8I8L1</accession>
<dbReference type="InterPro" id="IPR027417">
    <property type="entry name" value="P-loop_NTPase"/>
</dbReference>
<dbReference type="EMBL" id="CM008053">
    <property type="protein sequence ID" value="PVH34005.1"/>
    <property type="molecule type" value="Genomic_DNA"/>
</dbReference>
<dbReference type="PRINTS" id="PR00364">
    <property type="entry name" value="DISEASERSIST"/>
</dbReference>
<dbReference type="PANTHER" id="PTHR36766">
    <property type="entry name" value="PLANT BROAD-SPECTRUM MILDEW RESISTANCE PROTEIN RPW8"/>
    <property type="match status" value="1"/>
</dbReference>